<protein>
    <submittedName>
        <fullName evidence="8">Putative integral membrane protein</fullName>
    </submittedName>
</protein>
<feature type="domain" description="Lipopolysaccharide assembly protein A" evidence="7">
    <location>
        <begin position="26"/>
        <end position="92"/>
    </location>
</feature>
<accession>A0A7W6C2W3</accession>
<feature type="region of interest" description="Disordered" evidence="5">
    <location>
        <begin position="110"/>
        <end position="130"/>
    </location>
</feature>
<gene>
    <name evidence="8" type="ORF">GGR05_003618</name>
</gene>
<dbReference type="Pfam" id="PF06305">
    <property type="entry name" value="LapA_dom"/>
    <property type="match status" value="1"/>
</dbReference>
<proteinExistence type="predicted"/>
<dbReference type="InterPro" id="IPR010445">
    <property type="entry name" value="LapA_dom"/>
</dbReference>
<evidence type="ECO:0000259" key="7">
    <source>
        <dbReference type="Pfam" id="PF06305"/>
    </source>
</evidence>
<keyword evidence="1" id="KW-1003">Cell membrane</keyword>
<evidence type="ECO:0000256" key="6">
    <source>
        <dbReference type="SAM" id="Phobius"/>
    </source>
</evidence>
<feature type="transmembrane region" description="Helical" evidence="6">
    <location>
        <begin position="50"/>
        <end position="70"/>
    </location>
</feature>
<evidence type="ECO:0000313" key="8">
    <source>
        <dbReference type="EMBL" id="MBB3937452.1"/>
    </source>
</evidence>
<evidence type="ECO:0000256" key="5">
    <source>
        <dbReference type="SAM" id="MobiDB-lite"/>
    </source>
</evidence>
<keyword evidence="4 6" id="KW-0472">Membrane</keyword>
<evidence type="ECO:0000256" key="2">
    <source>
        <dbReference type="ARBA" id="ARBA00022692"/>
    </source>
</evidence>
<keyword evidence="2 6" id="KW-0812">Transmembrane</keyword>
<reference evidence="8 9" key="1">
    <citation type="submission" date="2020-08" db="EMBL/GenBank/DDBJ databases">
        <title>Genomic Encyclopedia of Type Strains, Phase IV (KMG-IV): sequencing the most valuable type-strain genomes for metagenomic binning, comparative biology and taxonomic classification.</title>
        <authorList>
            <person name="Goeker M."/>
        </authorList>
    </citation>
    <scope>NUCLEOTIDE SEQUENCE [LARGE SCALE GENOMIC DNA]</scope>
    <source>
        <strain evidence="8 9">DSM 25024</strain>
    </source>
</reference>
<dbReference type="Proteomes" id="UP000531216">
    <property type="component" value="Unassembled WGS sequence"/>
</dbReference>
<organism evidence="8 9">
    <name type="scientific">Aureimonas phyllosphaerae</name>
    <dbReference type="NCBI Taxonomy" id="1166078"/>
    <lineage>
        <taxon>Bacteria</taxon>
        <taxon>Pseudomonadati</taxon>
        <taxon>Pseudomonadota</taxon>
        <taxon>Alphaproteobacteria</taxon>
        <taxon>Hyphomicrobiales</taxon>
        <taxon>Aurantimonadaceae</taxon>
        <taxon>Aureimonas</taxon>
    </lineage>
</organism>
<dbReference type="AlphaFoldDB" id="A0A7W6C2W3"/>
<keyword evidence="3 6" id="KW-1133">Transmembrane helix</keyword>
<keyword evidence="9" id="KW-1185">Reference proteome</keyword>
<name>A0A7W6C2W3_9HYPH</name>
<sequence length="130" mass="14111">MISKILTLLVLGPLAILLVVFCVANRAPVPVSLDPIGTMPQFVYEVPLFVLLIGAVILGLILGGLGTWFTQHHYRARAARRTDEVENLRHEVAIGNERLRRMREEQVRTSGPAIAAPGEVRPALSGPAAV</sequence>
<dbReference type="GO" id="GO:0005886">
    <property type="term" value="C:plasma membrane"/>
    <property type="evidence" value="ECO:0007669"/>
    <property type="project" value="InterPro"/>
</dbReference>
<evidence type="ECO:0000256" key="3">
    <source>
        <dbReference type="ARBA" id="ARBA00022989"/>
    </source>
</evidence>
<evidence type="ECO:0000256" key="4">
    <source>
        <dbReference type="ARBA" id="ARBA00023136"/>
    </source>
</evidence>
<dbReference type="RefSeq" id="WP_175526855.1">
    <property type="nucleotide sequence ID" value="NZ_FOOA01000010.1"/>
</dbReference>
<comment type="caution">
    <text evidence="8">The sequence shown here is derived from an EMBL/GenBank/DDBJ whole genome shotgun (WGS) entry which is preliminary data.</text>
</comment>
<evidence type="ECO:0000256" key="1">
    <source>
        <dbReference type="ARBA" id="ARBA00022475"/>
    </source>
</evidence>
<dbReference type="EMBL" id="JACIDO010000009">
    <property type="protein sequence ID" value="MBB3937452.1"/>
    <property type="molecule type" value="Genomic_DNA"/>
</dbReference>
<evidence type="ECO:0000313" key="9">
    <source>
        <dbReference type="Proteomes" id="UP000531216"/>
    </source>
</evidence>